<keyword evidence="3" id="KW-1185">Reference proteome</keyword>
<dbReference type="EMBL" id="VJMH01005589">
    <property type="protein sequence ID" value="KAF0694206.1"/>
    <property type="molecule type" value="Genomic_DNA"/>
</dbReference>
<dbReference type="EMBL" id="CAADRA010005610">
    <property type="protein sequence ID" value="VFT91715.1"/>
    <property type="molecule type" value="Genomic_DNA"/>
</dbReference>
<evidence type="ECO:0000313" key="1">
    <source>
        <dbReference type="EMBL" id="KAF0694206.1"/>
    </source>
</evidence>
<reference evidence="2 3" key="1">
    <citation type="submission" date="2019-03" db="EMBL/GenBank/DDBJ databases">
        <authorList>
            <person name="Gaulin E."/>
            <person name="Dumas B."/>
        </authorList>
    </citation>
    <scope>NUCLEOTIDE SEQUENCE [LARGE SCALE GENOMIC DNA]</scope>
    <source>
        <strain evidence="2">CBS 568.67</strain>
    </source>
</reference>
<gene>
    <name evidence="2" type="primary">Aste57867_14899</name>
    <name evidence="1" type="ORF">As57867_014843</name>
    <name evidence="2" type="ORF">ASTE57867_14899</name>
</gene>
<dbReference type="AlphaFoldDB" id="A0A485L3M0"/>
<protein>
    <submittedName>
        <fullName evidence="2">Aste57867_14899 protein</fullName>
    </submittedName>
</protein>
<sequence length="239" mass="26633">MASRPDDAELPWRDVEVGREASMTNHALKDRVKRIEQVTSDLRSWVARMCIVPLTPLDSGCPTWRDVTLLDSSPLSRQMGKDWIAKRMFHQTNRVFHARDIQRAIYDTSGDLCDLVGLRLVTRGQLVVPLPMNIGVGLLRRHILEIVFFNLLVDDLFAGKLPSHATTVLEETTSTVLHHATVRHGVMLMDTHMLVGVCEENNDRAIVVATSIIYRYFASGTGSALLGLDSAAMSCTPLN</sequence>
<organism evidence="2 3">
    <name type="scientific">Aphanomyces stellatus</name>
    <dbReference type="NCBI Taxonomy" id="120398"/>
    <lineage>
        <taxon>Eukaryota</taxon>
        <taxon>Sar</taxon>
        <taxon>Stramenopiles</taxon>
        <taxon>Oomycota</taxon>
        <taxon>Saprolegniomycetes</taxon>
        <taxon>Saprolegniales</taxon>
        <taxon>Verrucalvaceae</taxon>
        <taxon>Aphanomyces</taxon>
    </lineage>
</organism>
<evidence type="ECO:0000313" key="3">
    <source>
        <dbReference type="Proteomes" id="UP000332933"/>
    </source>
</evidence>
<dbReference type="Proteomes" id="UP000332933">
    <property type="component" value="Unassembled WGS sequence"/>
</dbReference>
<accession>A0A485L3M0</accession>
<evidence type="ECO:0000313" key="2">
    <source>
        <dbReference type="EMBL" id="VFT91715.1"/>
    </source>
</evidence>
<reference evidence="1" key="2">
    <citation type="submission" date="2019-06" db="EMBL/GenBank/DDBJ databases">
        <title>Genomics analysis of Aphanomyces spp. identifies a new class of oomycete effector associated with host adaptation.</title>
        <authorList>
            <person name="Gaulin E."/>
        </authorList>
    </citation>
    <scope>NUCLEOTIDE SEQUENCE</scope>
    <source>
        <strain evidence="1">CBS 578.67</strain>
    </source>
</reference>
<proteinExistence type="predicted"/>
<name>A0A485L3M0_9STRA</name>